<accession>A0ABV4CB24</accession>
<evidence type="ECO:0000313" key="3">
    <source>
        <dbReference type="Proteomes" id="UP001564760"/>
    </source>
</evidence>
<protein>
    <recommendedName>
        <fullName evidence="4">Transmembrane protein</fullName>
    </recommendedName>
</protein>
<dbReference type="RefSeq" id="WP_369742117.1">
    <property type="nucleotide sequence ID" value="NZ_JBGEDP010000003.1"/>
</dbReference>
<reference evidence="2 3" key="1">
    <citation type="submission" date="2024-08" db="EMBL/GenBank/DDBJ databases">
        <title>Mycobacterium servetensis sp. nov., a novel rapid-growing mycobacterial species recovered from a human patient in Zaragoza, Spain.</title>
        <authorList>
            <person name="Tristancho-Baro A.I."/>
            <person name="Buenestado-Serrano S."/>
            <person name="Garcia De Viedma D."/>
            <person name="Milagro-Beamonte A."/>
            <person name="Burillo N."/>
            <person name="Sanz S."/>
            <person name="Lopez-Calleja A.I."/>
            <person name="Penas-Utrilla D."/>
            <person name="Guardingo M."/>
            <person name="Garcia M.J."/>
            <person name="Vinuelas-Bayon J."/>
        </authorList>
    </citation>
    <scope>NUCLEOTIDE SEQUENCE [LARGE SCALE GENOMIC DNA]</scope>
    <source>
        <strain evidence="3">HUMS_12744610</strain>
    </source>
</reference>
<keyword evidence="1" id="KW-0472">Membrane</keyword>
<gene>
    <name evidence="2" type="ORF">AB8998_31055</name>
</gene>
<feature type="transmembrane region" description="Helical" evidence="1">
    <location>
        <begin position="296"/>
        <end position="317"/>
    </location>
</feature>
<sequence>MASGLNALRSNQQLLYAIAGFSGGALGAVFAELVVGSQLDADSTARQLRLVLETALWSAAFASILGFLLYIAGEWYQRHDLNPSRAAQVLAGSALAGFVAGAAAQYLFSMDIGSFELKYYALRIVAWSLMGALLGALLSRAVPNLSMARGLGAGAIGGAIGCMGFLLASMFLPGFAGRVVGIALLGLALGLAMYFVQNMAREASVEVEWAPYETSYVGLGSQPVFVGGGGEEHIFKKGLPPQVSSLVFKDGQVEHVETASGKRTPLQDGSRLRIGGLTLVVHAPTTNGAAQKKQNLPVVISVVATVVIAAIALTLFGPRPAADTQASAGASRITTLGSAGESATLDTSKPITEVNVRLTWQAPVDLDIEADYRLSSDENKVGKVSWEQKTGPGMFLNKDSGVGKVGGDNQENIKMSSLDGFKEIFIVARIYHHTASSSFSDYDGKVTVQTNNGDTIVVPLTATKPTNTIMIAKISFEGGKPTITNINAAVTPQEAVEMLGPPWKVGPETGRVLKPV</sequence>
<keyword evidence="3" id="KW-1185">Reference proteome</keyword>
<organism evidence="2 3">
    <name type="scientific">Mycobacterium servetii</name>
    <dbReference type="NCBI Taxonomy" id="3237418"/>
    <lineage>
        <taxon>Bacteria</taxon>
        <taxon>Bacillati</taxon>
        <taxon>Actinomycetota</taxon>
        <taxon>Actinomycetes</taxon>
        <taxon>Mycobacteriales</taxon>
        <taxon>Mycobacteriaceae</taxon>
        <taxon>Mycobacterium</taxon>
    </lineage>
</organism>
<feature type="transmembrane region" description="Helical" evidence="1">
    <location>
        <begin position="120"/>
        <end position="138"/>
    </location>
</feature>
<evidence type="ECO:0000256" key="1">
    <source>
        <dbReference type="SAM" id="Phobius"/>
    </source>
</evidence>
<dbReference type="EMBL" id="JBGEDP010000003">
    <property type="protein sequence ID" value="MEY8019092.1"/>
    <property type="molecule type" value="Genomic_DNA"/>
</dbReference>
<evidence type="ECO:0000313" key="2">
    <source>
        <dbReference type="EMBL" id="MEY8019092.1"/>
    </source>
</evidence>
<feature type="transmembrane region" description="Helical" evidence="1">
    <location>
        <begin position="14"/>
        <end position="35"/>
    </location>
</feature>
<proteinExistence type="predicted"/>
<feature type="transmembrane region" description="Helical" evidence="1">
    <location>
        <begin position="150"/>
        <end position="172"/>
    </location>
</feature>
<keyword evidence="1" id="KW-1133">Transmembrane helix</keyword>
<keyword evidence="1" id="KW-0812">Transmembrane</keyword>
<feature type="transmembrane region" description="Helical" evidence="1">
    <location>
        <begin position="55"/>
        <end position="76"/>
    </location>
</feature>
<evidence type="ECO:0008006" key="4">
    <source>
        <dbReference type="Google" id="ProtNLM"/>
    </source>
</evidence>
<feature type="transmembrane region" description="Helical" evidence="1">
    <location>
        <begin position="88"/>
        <end position="108"/>
    </location>
</feature>
<feature type="transmembrane region" description="Helical" evidence="1">
    <location>
        <begin position="178"/>
        <end position="196"/>
    </location>
</feature>
<dbReference type="Proteomes" id="UP001564760">
    <property type="component" value="Unassembled WGS sequence"/>
</dbReference>
<name>A0ABV4CB24_9MYCO</name>
<comment type="caution">
    <text evidence="2">The sequence shown here is derived from an EMBL/GenBank/DDBJ whole genome shotgun (WGS) entry which is preliminary data.</text>
</comment>